<dbReference type="SUPFAM" id="SSF53850">
    <property type="entry name" value="Periplasmic binding protein-like II"/>
    <property type="match status" value="1"/>
</dbReference>
<dbReference type="InterPro" id="IPR001638">
    <property type="entry name" value="Solute-binding_3/MltF_N"/>
</dbReference>
<accession>A0ABU8C5Q3</accession>
<evidence type="ECO:0000259" key="2">
    <source>
        <dbReference type="Pfam" id="PF00497"/>
    </source>
</evidence>
<gene>
    <name evidence="3" type="ORF">MN202_07145</name>
</gene>
<comment type="caution">
    <text evidence="3">The sequence shown here is derived from an EMBL/GenBank/DDBJ whole genome shotgun (WGS) entry which is preliminary data.</text>
</comment>
<dbReference type="RefSeq" id="WP_335735410.1">
    <property type="nucleotide sequence ID" value="NZ_JALAAR010000004.1"/>
</dbReference>
<feature type="chain" id="PRO_5045333752" evidence="1">
    <location>
        <begin position="18"/>
        <end position="254"/>
    </location>
</feature>
<dbReference type="Proteomes" id="UP001375382">
    <property type="component" value="Unassembled WGS sequence"/>
</dbReference>
<keyword evidence="1" id="KW-0732">Signal</keyword>
<dbReference type="EMBL" id="JALAAR010000004">
    <property type="protein sequence ID" value="MEH8017000.1"/>
    <property type="molecule type" value="Genomic_DNA"/>
</dbReference>
<evidence type="ECO:0000313" key="4">
    <source>
        <dbReference type="Proteomes" id="UP001375382"/>
    </source>
</evidence>
<protein>
    <submittedName>
        <fullName evidence="3">Transporter substrate-binding domain-containing protein</fullName>
    </submittedName>
</protein>
<dbReference type="Gene3D" id="3.40.190.10">
    <property type="entry name" value="Periplasmic binding protein-like II"/>
    <property type="match status" value="2"/>
</dbReference>
<organism evidence="3 4">
    <name type="scientific">Rheinheimera muenzenbergensis</name>
    <dbReference type="NCBI Taxonomy" id="1193628"/>
    <lineage>
        <taxon>Bacteria</taxon>
        <taxon>Pseudomonadati</taxon>
        <taxon>Pseudomonadota</taxon>
        <taxon>Gammaproteobacteria</taxon>
        <taxon>Chromatiales</taxon>
        <taxon>Chromatiaceae</taxon>
        <taxon>Rheinheimera</taxon>
    </lineage>
</organism>
<sequence>MKICLVLLLLLPWLSRAQPLLTVCYETDDVAPFISASGNSTQPKGILVDMLRLAASQLNMNLQFQQAPWLRCQKMVQENQLNATLAMIWSAQRAQQFRFPDEESGVQQSERYLWRAQYPVFSLIARPFSLQHYQPEFGIGAPLGYIIEDWLKSKGWLSPYKFTLNSGLQMVVDGKLDGYSVERFIGMHHLRQLQLDDKIAASSDNLLVEKWFLVFNQQYYQQNQQLVEAFWFNIGNARQVLEARFPYPDSASAP</sequence>
<dbReference type="Pfam" id="PF00497">
    <property type="entry name" value="SBP_bac_3"/>
    <property type="match status" value="1"/>
</dbReference>
<feature type="signal peptide" evidence="1">
    <location>
        <begin position="1"/>
        <end position="17"/>
    </location>
</feature>
<name>A0ABU8C5Q3_9GAMM</name>
<evidence type="ECO:0000313" key="3">
    <source>
        <dbReference type="EMBL" id="MEH8017000.1"/>
    </source>
</evidence>
<evidence type="ECO:0000256" key="1">
    <source>
        <dbReference type="SAM" id="SignalP"/>
    </source>
</evidence>
<proteinExistence type="predicted"/>
<keyword evidence="4" id="KW-1185">Reference proteome</keyword>
<reference evidence="3 4" key="1">
    <citation type="journal article" date="2023" name="Ecotoxicol. Environ. Saf.">
        <title>Mercury remediation potential of mercury-resistant strain Rheinheimera metallidurans sp. nov. isolated from a municipal waste dumping site.</title>
        <authorList>
            <person name="Yadav V."/>
            <person name="Manjhi A."/>
            <person name="Vadakedath N."/>
        </authorList>
    </citation>
    <scope>NUCLEOTIDE SEQUENCE [LARGE SCALE GENOMIC DNA]</scope>
    <source>
        <strain evidence="3 4">E-49</strain>
    </source>
</reference>
<feature type="domain" description="Solute-binding protein family 3/N-terminal" evidence="2">
    <location>
        <begin position="23"/>
        <end position="102"/>
    </location>
</feature>